<evidence type="ECO:0000256" key="2">
    <source>
        <dbReference type="ARBA" id="ARBA00023015"/>
    </source>
</evidence>
<proteinExistence type="inferred from homology"/>
<dbReference type="InterPro" id="IPR005119">
    <property type="entry name" value="LysR_subst-bd"/>
</dbReference>
<dbReference type="GO" id="GO:0003700">
    <property type="term" value="F:DNA-binding transcription factor activity"/>
    <property type="evidence" value="ECO:0007669"/>
    <property type="project" value="InterPro"/>
</dbReference>
<dbReference type="Gene3D" id="3.40.190.10">
    <property type="entry name" value="Periplasmic binding protein-like II"/>
    <property type="match status" value="1"/>
</dbReference>
<reference evidence="6" key="1">
    <citation type="submission" date="2016-10" db="EMBL/GenBank/DDBJ databases">
        <title>The High Quality Genome of Vibrio alginolyticus K01M1.</title>
        <authorList>
            <person name="Wendling C."/>
            <person name="Chibani C.M."/>
            <person name="Hertel R."/>
            <person name="Sproer C."/>
            <person name="Bunk B."/>
            <person name="Overmann J."/>
            <person name="Roth O."/>
            <person name="Liesegang H."/>
        </authorList>
    </citation>
    <scope>NUCLEOTIDE SEQUENCE</scope>
    <source>
        <strain evidence="6">K05K4</strain>
    </source>
</reference>
<dbReference type="SUPFAM" id="SSF53850">
    <property type="entry name" value="Periplasmic binding protein-like II"/>
    <property type="match status" value="1"/>
</dbReference>
<dbReference type="RefSeq" id="WP_025998628.1">
    <property type="nucleotide sequence ID" value="NZ_CP017890.1"/>
</dbReference>
<accession>A0A1W6TIW1</accession>
<comment type="similarity">
    <text evidence="1">Belongs to the LysR transcriptional regulatory family.</text>
</comment>
<evidence type="ECO:0000256" key="3">
    <source>
        <dbReference type="ARBA" id="ARBA00023125"/>
    </source>
</evidence>
<sequence length="279" mass="31454">MELMNNELICFAAICKHLSLTEASKELGKSKAQVSRQLAALEKQLGVTLVHRTTRKLVLTDHGESIRELAIKTLESLHELNYRASSLSECIDGKFKITMPNSIASSIFGSVLKDLQERYPKVDFEISSSNNVENLLESNVDLAIRLNNVIDDTLIAHKIGDYSDVLISRVSNANNKTLLIYKHHSNKESIKNQYTDVIEVDNTSILINFVSEGVGVGVIPNYLIKSNYIDKNIRISQTFDIERSMYIAYPYQNPLPRKLAEISTFIRSELSQVLKSESF</sequence>
<dbReference type="Pfam" id="PF03466">
    <property type="entry name" value="LysR_substrate"/>
    <property type="match status" value="1"/>
</dbReference>
<dbReference type="Pfam" id="PF00126">
    <property type="entry name" value="HTH_1"/>
    <property type="match status" value="1"/>
</dbReference>
<keyword evidence="2" id="KW-0805">Transcription regulation</keyword>
<dbReference type="SUPFAM" id="SSF46785">
    <property type="entry name" value="Winged helix' DNA-binding domain"/>
    <property type="match status" value="1"/>
</dbReference>
<protein>
    <submittedName>
        <fullName evidence="6">LysR family transcriptional regulator</fullName>
    </submittedName>
</protein>
<name>A0A1W6TIW1_VIBAL</name>
<evidence type="ECO:0000313" key="6">
    <source>
        <dbReference type="EMBL" id="ARP20805.1"/>
    </source>
</evidence>
<dbReference type="InterPro" id="IPR058163">
    <property type="entry name" value="LysR-type_TF_proteobact-type"/>
</dbReference>
<dbReference type="InterPro" id="IPR000847">
    <property type="entry name" value="LysR_HTH_N"/>
</dbReference>
<dbReference type="PANTHER" id="PTHR30537">
    <property type="entry name" value="HTH-TYPE TRANSCRIPTIONAL REGULATOR"/>
    <property type="match status" value="1"/>
</dbReference>
<evidence type="ECO:0000256" key="4">
    <source>
        <dbReference type="ARBA" id="ARBA00023163"/>
    </source>
</evidence>
<feature type="domain" description="HTH lysR-type" evidence="5">
    <location>
        <begin position="1"/>
        <end position="60"/>
    </location>
</feature>
<evidence type="ECO:0000259" key="5">
    <source>
        <dbReference type="PROSITE" id="PS50931"/>
    </source>
</evidence>
<dbReference type="EMBL" id="CP017903">
    <property type="protein sequence ID" value="ARP20805.1"/>
    <property type="molecule type" value="Genomic_DNA"/>
</dbReference>
<dbReference type="PANTHER" id="PTHR30537:SF5">
    <property type="entry name" value="HTH-TYPE TRANSCRIPTIONAL ACTIVATOR TTDR-RELATED"/>
    <property type="match status" value="1"/>
</dbReference>
<gene>
    <name evidence="6" type="ORF">K05K4_40850</name>
</gene>
<dbReference type="Gene3D" id="1.10.10.10">
    <property type="entry name" value="Winged helix-like DNA-binding domain superfamily/Winged helix DNA-binding domain"/>
    <property type="match status" value="1"/>
</dbReference>
<keyword evidence="4" id="KW-0804">Transcription</keyword>
<organism evidence="6">
    <name type="scientific">Vibrio alginolyticus</name>
    <dbReference type="NCBI Taxonomy" id="663"/>
    <lineage>
        <taxon>Bacteria</taxon>
        <taxon>Pseudomonadati</taxon>
        <taxon>Pseudomonadota</taxon>
        <taxon>Gammaproteobacteria</taxon>
        <taxon>Vibrionales</taxon>
        <taxon>Vibrionaceae</taxon>
        <taxon>Vibrio</taxon>
    </lineage>
</organism>
<dbReference type="InterPro" id="IPR036390">
    <property type="entry name" value="WH_DNA-bd_sf"/>
</dbReference>
<keyword evidence="3" id="KW-0238">DNA-binding</keyword>
<dbReference type="GeneID" id="75164710"/>
<dbReference type="InterPro" id="IPR036388">
    <property type="entry name" value="WH-like_DNA-bd_sf"/>
</dbReference>
<dbReference type="GO" id="GO:0003677">
    <property type="term" value="F:DNA binding"/>
    <property type="evidence" value="ECO:0007669"/>
    <property type="project" value="UniProtKB-KW"/>
</dbReference>
<evidence type="ECO:0000256" key="1">
    <source>
        <dbReference type="ARBA" id="ARBA00009437"/>
    </source>
</evidence>
<dbReference type="PROSITE" id="PS50931">
    <property type="entry name" value="HTH_LYSR"/>
    <property type="match status" value="1"/>
</dbReference>
<dbReference type="AlphaFoldDB" id="A0A1W6TIW1"/>